<feature type="compositionally biased region" description="Acidic residues" evidence="2">
    <location>
        <begin position="77"/>
        <end position="87"/>
    </location>
</feature>
<dbReference type="EMBL" id="OC923956">
    <property type="protein sequence ID" value="CAD7655183.1"/>
    <property type="molecule type" value="Genomic_DNA"/>
</dbReference>
<dbReference type="GO" id="GO:0005737">
    <property type="term" value="C:cytoplasm"/>
    <property type="evidence" value="ECO:0007669"/>
    <property type="project" value="TreeGrafter"/>
</dbReference>
<evidence type="ECO:0000256" key="1">
    <source>
        <dbReference type="ARBA" id="ARBA00011047"/>
    </source>
</evidence>
<name>A0A7R9M828_9ACAR</name>
<protein>
    <recommendedName>
        <fullName evidence="5">Cell division cycle protein 123 homolog</fullName>
    </recommendedName>
</protein>
<dbReference type="EMBL" id="CAJPVJ010009131">
    <property type="protein sequence ID" value="CAG2172370.1"/>
    <property type="molecule type" value="Genomic_DNA"/>
</dbReference>
<dbReference type="InterPro" id="IPR009772">
    <property type="entry name" value="CDC123"/>
</dbReference>
<accession>A0A7R9M828</accession>
<dbReference type="Pfam" id="PF07065">
    <property type="entry name" value="D123"/>
    <property type="match status" value="1"/>
</dbReference>
<sequence>MLSKHVLNCSFSQWYPLFANISIDSKIVRLSDDFIQYLLSDGIILPKSGPTAGDNTGGDWSSDEENGPQNGSNSLSGDDDSGSDDNVPDIEFNELDVRLREALQEFGSVFPKLNWSSCEDSRWISASGTRCTTTEDIYLLLKSSDRVVHDLTQPFKDCSDVNEMNAPVVDYELILKKWIDINPSMEFRCFIADNQLIGITQRDVRSYYDHIGQQKQDIITDIHRFFATHIMNRFHDSDCKKLFEEYSVV</sequence>
<organism evidence="3">
    <name type="scientific">Oppiella nova</name>
    <dbReference type="NCBI Taxonomy" id="334625"/>
    <lineage>
        <taxon>Eukaryota</taxon>
        <taxon>Metazoa</taxon>
        <taxon>Ecdysozoa</taxon>
        <taxon>Arthropoda</taxon>
        <taxon>Chelicerata</taxon>
        <taxon>Arachnida</taxon>
        <taxon>Acari</taxon>
        <taxon>Acariformes</taxon>
        <taxon>Sarcoptiformes</taxon>
        <taxon>Oribatida</taxon>
        <taxon>Brachypylina</taxon>
        <taxon>Oppioidea</taxon>
        <taxon>Oppiidae</taxon>
        <taxon>Oppiella</taxon>
    </lineage>
</organism>
<reference evidence="3" key="1">
    <citation type="submission" date="2020-11" db="EMBL/GenBank/DDBJ databases">
        <authorList>
            <person name="Tran Van P."/>
        </authorList>
    </citation>
    <scope>NUCLEOTIDE SEQUENCE</scope>
</reference>
<evidence type="ECO:0008006" key="5">
    <source>
        <dbReference type="Google" id="ProtNLM"/>
    </source>
</evidence>
<proteinExistence type="inferred from homology"/>
<keyword evidence="4" id="KW-1185">Reference proteome</keyword>
<feature type="region of interest" description="Disordered" evidence="2">
    <location>
        <begin position="49"/>
        <end position="87"/>
    </location>
</feature>
<comment type="similarity">
    <text evidence="1">Belongs to the CDC123 family.</text>
</comment>
<evidence type="ECO:0000256" key="2">
    <source>
        <dbReference type="SAM" id="MobiDB-lite"/>
    </source>
</evidence>
<gene>
    <name evidence="3" type="ORF">ONB1V03_LOCUS11827</name>
</gene>
<dbReference type="Proteomes" id="UP000728032">
    <property type="component" value="Unassembled WGS sequence"/>
</dbReference>
<dbReference type="OrthoDB" id="360540at2759"/>
<dbReference type="AlphaFoldDB" id="A0A7R9M828"/>
<evidence type="ECO:0000313" key="4">
    <source>
        <dbReference type="Proteomes" id="UP000728032"/>
    </source>
</evidence>
<dbReference type="PANTHER" id="PTHR15323">
    <property type="entry name" value="D123 PROTEIN"/>
    <property type="match status" value="1"/>
</dbReference>
<dbReference type="PANTHER" id="PTHR15323:SF6">
    <property type="entry name" value="CELL DIVISION CYCLE PROTEIN 123 HOMOLOG"/>
    <property type="match status" value="1"/>
</dbReference>
<evidence type="ECO:0000313" key="3">
    <source>
        <dbReference type="EMBL" id="CAD7655183.1"/>
    </source>
</evidence>